<dbReference type="Proteomes" id="UP000825009">
    <property type="component" value="Chromosome"/>
</dbReference>
<proteinExistence type="predicted"/>
<evidence type="ECO:0000313" key="2">
    <source>
        <dbReference type="Proteomes" id="UP000825009"/>
    </source>
</evidence>
<protein>
    <submittedName>
        <fullName evidence="1">Uncharacterized protein</fullName>
    </submittedName>
</protein>
<dbReference type="AlphaFoldDB" id="A0A8F6U045"/>
<sequence length="131" mass="13885">MTEADPAAISVADLFTNLSSETDRLARIALCLDEALSKQTAVTDYGCAPSRELQSIDALRQSLLALSQITAAAASEVRTTESPSLTIASLATGISIERVRKACLRPVSTIQKCGIEPASVSCSAQTFFEEF</sequence>
<dbReference type="RefSeq" id="WP_219004846.1">
    <property type="nucleotide sequence ID" value="NZ_CP079194.1"/>
</dbReference>
<organism evidence="1 2">
    <name type="scientific">Gymnodinialimonas ceratoperidinii</name>
    <dbReference type="NCBI Taxonomy" id="2856823"/>
    <lineage>
        <taxon>Bacteria</taxon>
        <taxon>Pseudomonadati</taxon>
        <taxon>Pseudomonadota</taxon>
        <taxon>Alphaproteobacteria</taxon>
        <taxon>Rhodobacterales</taxon>
        <taxon>Paracoccaceae</taxon>
        <taxon>Gymnodinialimonas</taxon>
    </lineage>
</organism>
<accession>A0A8F6U045</accession>
<evidence type="ECO:0000313" key="1">
    <source>
        <dbReference type="EMBL" id="QXT41189.1"/>
    </source>
</evidence>
<dbReference type="EMBL" id="CP079194">
    <property type="protein sequence ID" value="QXT41189.1"/>
    <property type="molecule type" value="Genomic_DNA"/>
</dbReference>
<keyword evidence="2" id="KW-1185">Reference proteome</keyword>
<gene>
    <name evidence="1" type="ORF">KYE46_08265</name>
</gene>
<name>A0A8F6U045_9RHOB</name>
<reference evidence="1 2" key="1">
    <citation type="submission" date="2021-07" db="EMBL/GenBank/DDBJ databases">
        <title>A novel Jannaschia species isolated from marine dinoflagellate Ceratoperidinium margalefii.</title>
        <authorList>
            <person name="Jiang Y."/>
            <person name="Li Z."/>
        </authorList>
    </citation>
    <scope>NUCLEOTIDE SEQUENCE [LARGE SCALE GENOMIC DNA]</scope>
    <source>
        <strain evidence="1 2">J12C1-MA-4</strain>
    </source>
</reference>
<dbReference type="KEGG" id="gce:KYE46_08265"/>